<sequence length="394" mass="44135">MSDFTEIINKDILCKCGNKHYIPIEYIDLKYNIKGISEICKRFFKGNDILIVSDIHTYEIQGEKIIGYLKKEFKIQSVVFDDEKLVPDEKAIGTILMNRGFKIDGMIAVGSGTINDLVRFISSRLGVPFISLPTAPSMDGYASAVSSLILKNEKITFPGVPPEAILGNIDIIKNAPLDMIQSGFGDIIGKKISLSDWILSVKLKGEYFCEYAANLVESATSICIENANNIYNREEKGINELLKALILSGLAISIVGDSRPASGTEHLLAHYFEVDFMKKGRKPIYHGTAVAIGTLIGSIVYNYILESKEFKNSRNSRELKKSLEKYVPDTLEVEKWLRAIGLSKSPIDYGIEKDLLKEALLKARFTRKRYTILSYGAEIDVLKNASEYIIEKLY</sequence>
<keyword evidence="7" id="KW-0443">Lipid metabolism</keyword>
<evidence type="ECO:0000256" key="10">
    <source>
        <dbReference type="SAM" id="Phobius"/>
    </source>
</evidence>
<dbReference type="SUPFAM" id="SSF56796">
    <property type="entry name" value="Dehydroquinate synthase-like"/>
    <property type="match status" value="1"/>
</dbReference>
<evidence type="ECO:0000256" key="4">
    <source>
        <dbReference type="ARBA" id="ARBA00022857"/>
    </source>
</evidence>
<dbReference type="OrthoDB" id="9763580at2"/>
<dbReference type="PANTHER" id="PTHR43616">
    <property type="entry name" value="GLYCEROL DEHYDROGENASE"/>
    <property type="match status" value="1"/>
</dbReference>
<evidence type="ECO:0000256" key="1">
    <source>
        <dbReference type="ARBA" id="ARBA00022490"/>
    </source>
</evidence>
<evidence type="ECO:0000256" key="6">
    <source>
        <dbReference type="ARBA" id="ARBA00023027"/>
    </source>
</evidence>
<dbReference type="InterPro" id="IPR016205">
    <property type="entry name" value="Glycerol_DH"/>
</dbReference>
<dbReference type="CDD" id="cd08175">
    <property type="entry name" value="G1PDH"/>
    <property type="match status" value="1"/>
</dbReference>
<dbReference type="PANTHER" id="PTHR43616:SF5">
    <property type="entry name" value="GLYCEROL DEHYDROGENASE 1"/>
    <property type="match status" value="1"/>
</dbReference>
<keyword evidence="10" id="KW-0812">Transmembrane</keyword>
<evidence type="ECO:0000256" key="7">
    <source>
        <dbReference type="ARBA" id="ARBA00023098"/>
    </source>
</evidence>
<keyword evidence="10" id="KW-1133">Transmembrane helix</keyword>
<dbReference type="GO" id="GO:0005829">
    <property type="term" value="C:cytosol"/>
    <property type="evidence" value="ECO:0007669"/>
    <property type="project" value="TreeGrafter"/>
</dbReference>
<keyword evidence="2" id="KW-0444">Lipid biosynthesis</keyword>
<keyword evidence="5" id="KW-0560">Oxidoreductase</keyword>
<reference evidence="12" key="1">
    <citation type="submission" date="2017-02" db="EMBL/GenBank/DDBJ databases">
        <authorList>
            <person name="Varghese N."/>
            <person name="Submissions S."/>
        </authorList>
    </citation>
    <scope>NUCLEOTIDE SEQUENCE [LARGE SCALE GENOMIC DNA]</scope>
    <source>
        <strain evidence="12">M1</strain>
    </source>
</reference>
<evidence type="ECO:0000256" key="9">
    <source>
        <dbReference type="ARBA" id="ARBA00023264"/>
    </source>
</evidence>
<feature type="transmembrane region" description="Helical" evidence="10">
    <location>
        <begin position="284"/>
        <end position="304"/>
    </location>
</feature>
<dbReference type="Gene3D" id="3.40.50.1970">
    <property type="match status" value="1"/>
</dbReference>
<evidence type="ECO:0000256" key="2">
    <source>
        <dbReference type="ARBA" id="ARBA00022516"/>
    </source>
</evidence>
<keyword evidence="4" id="KW-0521">NADP</keyword>
<dbReference type="Pfam" id="PF13685">
    <property type="entry name" value="Fe-ADH_2"/>
    <property type="match status" value="1"/>
</dbReference>
<proteinExistence type="predicted"/>
<keyword evidence="12" id="KW-1185">Reference proteome</keyword>
<gene>
    <name evidence="11" type="ORF">SAMN02194393_03904</name>
</gene>
<dbReference type="GO" id="GO:0008654">
    <property type="term" value="P:phospholipid biosynthetic process"/>
    <property type="evidence" value="ECO:0007669"/>
    <property type="project" value="UniProtKB-KW"/>
</dbReference>
<dbReference type="Proteomes" id="UP000190285">
    <property type="component" value="Unassembled WGS sequence"/>
</dbReference>
<keyword evidence="9" id="KW-1208">Phospholipid metabolism</keyword>
<keyword evidence="10" id="KW-0472">Membrane</keyword>
<evidence type="ECO:0000313" key="12">
    <source>
        <dbReference type="Proteomes" id="UP000190285"/>
    </source>
</evidence>
<dbReference type="EMBL" id="FUZT01000010">
    <property type="protein sequence ID" value="SKC83406.1"/>
    <property type="molecule type" value="Genomic_DNA"/>
</dbReference>
<dbReference type="RefSeq" id="WP_079493941.1">
    <property type="nucleotide sequence ID" value="NZ_FUZT01000010.1"/>
</dbReference>
<evidence type="ECO:0000256" key="8">
    <source>
        <dbReference type="ARBA" id="ARBA00023209"/>
    </source>
</evidence>
<keyword evidence="6" id="KW-0520">NAD</keyword>
<dbReference type="AlphaFoldDB" id="A0A1T5M5A0"/>
<accession>A0A1T5M5A0</accession>
<evidence type="ECO:0000256" key="3">
    <source>
        <dbReference type="ARBA" id="ARBA00022723"/>
    </source>
</evidence>
<dbReference type="GO" id="GO:0046872">
    <property type="term" value="F:metal ion binding"/>
    <property type="evidence" value="ECO:0007669"/>
    <property type="project" value="UniProtKB-KW"/>
</dbReference>
<organism evidence="11 12">
    <name type="scientific">Maledivibacter halophilus</name>
    <dbReference type="NCBI Taxonomy" id="36842"/>
    <lineage>
        <taxon>Bacteria</taxon>
        <taxon>Bacillati</taxon>
        <taxon>Bacillota</taxon>
        <taxon>Clostridia</taxon>
        <taxon>Peptostreptococcales</taxon>
        <taxon>Caminicellaceae</taxon>
        <taxon>Maledivibacter</taxon>
    </lineage>
</organism>
<dbReference type="GO" id="GO:0016614">
    <property type="term" value="F:oxidoreductase activity, acting on CH-OH group of donors"/>
    <property type="evidence" value="ECO:0007669"/>
    <property type="project" value="InterPro"/>
</dbReference>
<dbReference type="Gene3D" id="1.20.1090.10">
    <property type="entry name" value="Dehydroquinate synthase-like - alpha domain"/>
    <property type="match status" value="1"/>
</dbReference>
<keyword evidence="8" id="KW-0594">Phospholipid biosynthesis</keyword>
<keyword evidence="3" id="KW-0479">Metal-binding</keyword>
<keyword evidence="1" id="KW-0963">Cytoplasm</keyword>
<evidence type="ECO:0000313" key="11">
    <source>
        <dbReference type="EMBL" id="SKC83406.1"/>
    </source>
</evidence>
<name>A0A1T5M5A0_9FIRM</name>
<protein>
    <submittedName>
        <fullName evidence="11">Glycerol-1-phosphate dehydrogenase [NAD(P)+]</fullName>
    </submittedName>
</protein>
<dbReference type="InterPro" id="IPR032837">
    <property type="entry name" value="G1PDH"/>
</dbReference>
<evidence type="ECO:0000256" key="5">
    <source>
        <dbReference type="ARBA" id="ARBA00023002"/>
    </source>
</evidence>
<dbReference type="STRING" id="36842.SAMN02194393_03904"/>